<keyword evidence="2" id="KW-1185">Reference proteome</keyword>
<reference evidence="2" key="1">
    <citation type="journal article" date="2019" name="Int. J. Syst. Evol. Microbiol.">
        <title>The Global Catalogue of Microorganisms (GCM) 10K type strain sequencing project: providing services to taxonomists for standard genome sequencing and annotation.</title>
        <authorList>
            <consortium name="The Broad Institute Genomics Platform"/>
            <consortium name="The Broad Institute Genome Sequencing Center for Infectious Disease"/>
            <person name="Wu L."/>
            <person name="Ma J."/>
        </authorList>
    </citation>
    <scope>NUCLEOTIDE SEQUENCE [LARGE SCALE GENOMIC DNA]</scope>
    <source>
        <strain evidence="2">JCM 16704</strain>
    </source>
</reference>
<gene>
    <name evidence="1" type="ORF">GCM10022216_11040</name>
</gene>
<accession>A0ABP7YJM4</accession>
<protein>
    <recommendedName>
        <fullName evidence="3">Immunity protein 22 of polymorphic toxin system</fullName>
    </recommendedName>
</protein>
<comment type="caution">
    <text evidence="1">The sequence shown here is derived from an EMBL/GenBank/DDBJ whole genome shotgun (WGS) entry which is preliminary data.</text>
</comment>
<evidence type="ECO:0008006" key="3">
    <source>
        <dbReference type="Google" id="ProtNLM"/>
    </source>
</evidence>
<dbReference type="Proteomes" id="UP001500101">
    <property type="component" value="Unassembled WGS sequence"/>
</dbReference>
<evidence type="ECO:0000313" key="2">
    <source>
        <dbReference type="Proteomes" id="UP001500101"/>
    </source>
</evidence>
<organism evidence="1 2">
    <name type="scientific">Sphingobacterium kyonggiense</name>
    <dbReference type="NCBI Taxonomy" id="714075"/>
    <lineage>
        <taxon>Bacteria</taxon>
        <taxon>Pseudomonadati</taxon>
        <taxon>Bacteroidota</taxon>
        <taxon>Sphingobacteriia</taxon>
        <taxon>Sphingobacteriales</taxon>
        <taxon>Sphingobacteriaceae</taxon>
        <taxon>Sphingobacterium</taxon>
    </lineage>
</organism>
<dbReference type="RefSeq" id="WP_344673618.1">
    <property type="nucleotide sequence ID" value="NZ_BAAAZI010000006.1"/>
</dbReference>
<sequence length="118" mass="13790">MANKKSFKNTWLAFVNIKAKNNFEFSNLIDFENEELRINYSGAWANIIVKADSINEAVEIIPLGLNELNFEVVFIDKIENIESLIEYDEMNEDVKSEVAWLLKSKFVFKISDKLFPYE</sequence>
<evidence type="ECO:0000313" key="1">
    <source>
        <dbReference type="EMBL" id="GAA4136258.1"/>
    </source>
</evidence>
<proteinExistence type="predicted"/>
<name>A0ABP7YJM4_9SPHI</name>
<dbReference type="EMBL" id="BAAAZI010000006">
    <property type="protein sequence ID" value="GAA4136258.1"/>
    <property type="molecule type" value="Genomic_DNA"/>
</dbReference>